<name>A0A2Z7AMJ6_9LAMI</name>
<feature type="compositionally biased region" description="Basic and acidic residues" evidence="2">
    <location>
        <begin position="264"/>
        <end position="300"/>
    </location>
</feature>
<gene>
    <name evidence="3" type="ORF">F511_16756</name>
</gene>
<evidence type="ECO:0000256" key="1">
    <source>
        <dbReference type="SAM" id="Coils"/>
    </source>
</evidence>
<keyword evidence="1" id="KW-0175">Coiled coil</keyword>
<evidence type="ECO:0000313" key="4">
    <source>
        <dbReference type="Proteomes" id="UP000250235"/>
    </source>
</evidence>
<keyword evidence="4" id="KW-1185">Reference proteome</keyword>
<evidence type="ECO:0000313" key="3">
    <source>
        <dbReference type="EMBL" id="KZV23005.1"/>
    </source>
</evidence>
<dbReference type="Proteomes" id="UP000250235">
    <property type="component" value="Unassembled WGS sequence"/>
</dbReference>
<dbReference type="AlphaFoldDB" id="A0A2Z7AMJ6"/>
<feature type="region of interest" description="Disordered" evidence="2">
    <location>
        <begin position="249"/>
        <end position="300"/>
    </location>
</feature>
<protein>
    <submittedName>
        <fullName evidence="3">Uncharacterized protein</fullName>
    </submittedName>
</protein>
<dbReference type="EMBL" id="KV013977">
    <property type="protein sequence ID" value="KZV23005.1"/>
    <property type="molecule type" value="Genomic_DNA"/>
</dbReference>
<feature type="coiled-coil region" evidence="1">
    <location>
        <begin position="56"/>
        <end position="110"/>
    </location>
</feature>
<feature type="compositionally biased region" description="Polar residues" evidence="2">
    <location>
        <begin position="210"/>
        <end position="228"/>
    </location>
</feature>
<proteinExistence type="predicted"/>
<feature type="region of interest" description="Disordered" evidence="2">
    <location>
        <begin position="161"/>
        <end position="180"/>
    </location>
</feature>
<feature type="region of interest" description="Disordered" evidence="2">
    <location>
        <begin position="201"/>
        <end position="228"/>
    </location>
</feature>
<sequence>MGGSAWRIASNKPKYVKEFLGSESTALTPAQIAELVATTVAQILASQHAPQPPPNLDQQAEEIRRMREELEARQAEEMRRMREELENQRAEEMRRMYEELENLRKEKSSAPPPPPAREILLHTIYILVLLSYTADLSIGGASSDTSPAPFDKCSLLAGIPTCSPIPDARRSRGPRRGSSSSADLFGYINWRRLWERRRRYKMPPKRTRTQRSGENSNTESTAPGSESTALTPAQIAELVATTVAQILASQHAPQPPPNLDQQAEEIRRMREELEARQAEEMRRMREELENQRAEEMRRIL</sequence>
<organism evidence="3 4">
    <name type="scientific">Dorcoceras hygrometricum</name>
    <dbReference type="NCBI Taxonomy" id="472368"/>
    <lineage>
        <taxon>Eukaryota</taxon>
        <taxon>Viridiplantae</taxon>
        <taxon>Streptophyta</taxon>
        <taxon>Embryophyta</taxon>
        <taxon>Tracheophyta</taxon>
        <taxon>Spermatophyta</taxon>
        <taxon>Magnoliopsida</taxon>
        <taxon>eudicotyledons</taxon>
        <taxon>Gunneridae</taxon>
        <taxon>Pentapetalae</taxon>
        <taxon>asterids</taxon>
        <taxon>lamiids</taxon>
        <taxon>Lamiales</taxon>
        <taxon>Gesneriaceae</taxon>
        <taxon>Didymocarpoideae</taxon>
        <taxon>Trichosporeae</taxon>
        <taxon>Loxocarpinae</taxon>
        <taxon>Dorcoceras</taxon>
    </lineage>
</organism>
<evidence type="ECO:0000256" key="2">
    <source>
        <dbReference type="SAM" id="MobiDB-lite"/>
    </source>
</evidence>
<accession>A0A2Z7AMJ6</accession>
<reference evidence="3 4" key="1">
    <citation type="journal article" date="2015" name="Proc. Natl. Acad. Sci. U.S.A.">
        <title>The resurrection genome of Boea hygrometrica: A blueprint for survival of dehydration.</title>
        <authorList>
            <person name="Xiao L."/>
            <person name="Yang G."/>
            <person name="Zhang L."/>
            <person name="Yang X."/>
            <person name="Zhao S."/>
            <person name="Ji Z."/>
            <person name="Zhou Q."/>
            <person name="Hu M."/>
            <person name="Wang Y."/>
            <person name="Chen M."/>
            <person name="Xu Y."/>
            <person name="Jin H."/>
            <person name="Xiao X."/>
            <person name="Hu G."/>
            <person name="Bao F."/>
            <person name="Hu Y."/>
            <person name="Wan P."/>
            <person name="Li L."/>
            <person name="Deng X."/>
            <person name="Kuang T."/>
            <person name="Xiang C."/>
            <person name="Zhu J.K."/>
            <person name="Oliver M.J."/>
            <person name="He Y."/>
        </authorList>
    </citation>
    <scope>NUCLEOTIDE SEQUENCE [LARGE SCALE GENOMIC DNA]</scope>
    <source>
        <strain evidence="4">cv. XS01</strain>
    </source>
</reference>